<reference evidence="2" key="1">
    <citation type="submission" date="2016-11" db="EMBL/GenBank/DDBJ databases">
        <authorList>
            <person name="Varghese N."/>
            <person name="Submissions S."/>
        </authorList>
    </citation>
    <scope>NUCLEOTIDE SEQUENCE [LARGE SCALE GENOMIC DNA]</scope>
    <source>
        <strain evidence="2">DSM 27370</strain>
    </source>
</reference>
<dbReference type="EMBL" id="FQUC01000007">
    <property type="protein sequence ID" value="SHF48877.1"/>
    <property type="molecule type" value="Genomic_DNA"/>
</dbReference>
<organism evidence="1 2">
    <name type="scientific">Dysgonomonas macrotermitis</name>
    <dbReference type="NCBI Taxonomy" id="1346286"/>
    <lineage>
        <taxon>Bacteria</taxon>
        <taxon>Pseudomonadati</taxon>
        <taxon>Bacteroidota</taxon>
        <taxon>Bacteroidia</taxon>
        <taxon>Bacteroidales</taxon>
        <taxon>Dysgonomonadaceae</taxon>
        <taxon>Dysgonomonas</taxon>
    </lineage>
</organism>
<sequence>MKLPNLIINKLKASGFSNTGDNRSYNIRSLNNLLQVGMIDFIFASASDYAQSSKAFWYPCKDGKKRCTAYKVKILDKWYYGHFMPKSRTYRDCMGGKTTDAIKYSEIDLYDVLCRVARLISINKEGFDFLKNQINKHGACGCTKCNGTGIIPQFMHYAQGVCFECGGSGINSSILKSYIQSNVQK</sequence>
<evidence type="ECO:0000313" key="1">
    <source>
        <dbReference type="EMBL" id="SHF48877.1"/>
    </source>
</evidence>
<dbReference type="Proteomes" id="UP000184480">
    <property type="component" value="Unassembled WGS sequence"/>
</dbReference>
<accession>A0A1M5C2N6</accession>
<keyword evidence="2" id="KW-1185">Reference proteome</keyword>
<proteinExistence type="predicted"/>
<dbReference type="STRING" id="1346286.SAMN05444362_1074"/>
<name>A0A1M5C2N6_9BACT</name>
<dbReference type="RefSeq" id="WP_062179219.1">
    <property type="nucleotide sequence ID" value="NZ_BBXL01000007.1"/>
</dbReference>
<gene>
    <name evidence="1" type="ORF">SAMN05444362_1074</name>
</gene>
<evidence type="ECO:0000313" key="2">
    <source>
        <dbReference type="Proteomes" id="UP000184480"/>
    </source>
</evidence>
<dbReference type="AlphaFoldDB" id="A0A1M5C2N6"/>
<protein>
    <submittedName>
        <fullName evidence="1">Uncharacterized protein</fullName>
    </submittedName>
</protein>
<dbReference type="OrthoDB" id="6624755at2"/>